<dbReference type="EMBL" id="VDMD01000001">
    <property type="protein sequence ID" value="TRM69160.1"/>
    <property type="molecule type" value="Genomic_DNA"/>
</dbReference>
<comment type="caution">
    <text evidence="2">The sequence shown here is derived from an EMBL/GenBank/DDBJ whole genome shotgun (WGS) entry which is preliminary data.</text>
</comment>
<dbReference type="OrthoDB" id="3171382at2759"/>
<evidence type="ECO:0000256" key="1">
    <source>
        <dbReference type="SAM" id="MobiDB-lite"/>
    </source>
</evidence>
<gene>
    <name evidence="2" type="ORF">BD626DRAFT_473125</name>
</gene>
<proteinExistence type="predicted"/>
<evidence type="ECO:0000313" key="3">
    <source>
        <dbReference type="Proteomes" id="UP000320762"/>
    </source>
</evidence>
<dbReference type="AlphaFoldDB" id="A0A550CWJ2"/>
<feature type="compositionally biased region" description="Pro residues" evidence="1">
    <location>
        <begin position="1"/>
        <end position="12"/>
    </location>
</feature>
<protein>
    <submittedName>
        <fullName evidence="2">Uncharacterized protein</fullName>
    </submittedName>
</protein>
<reference evidence="2 3" key="1">
    <citation type="journal article" date="2019" name="New Phytol.">
        <title>Comparative genomics reveals unique wood-decay strategies and fruiting body development in the Schizophyllaceae.</title>
        <authorList>
            <person name="Almasi E."/>
            <person name="Sahu N."/>
            <person name="Krizsan K."/>
            <person name="Balint B."/>
            <person name="Kovacs G.M."/>
            <person name="Kiss B."/>
            <person name="Cseklye J."/>
            <person name="Drula E."/>
            <person name="Henrissat B."/>
            <person name="Nagy I."/>
            <person name="Chovatia M."/>
            <person name="Adam C."/>
            <person name="LaButti K."/>
            <person name="Lipzen A."/>
            <person name="Riley R."/>
            <person name="Grigoriev I.V."/>
            <person name="Nagy L.G."/>
        </authorList>
    </citation>
    <scope>NUCLEOTIDE SEQUENCE [LARGE SCALE GENOMIC DNA]</scope>
    <source>
        <strain evidence="2 3">NL-1724</strain>
    </source>
</reference>
<evidence type="ECO:0000313" key="2">
    <source>
        <dbReference type="EMBL" id="TRM69160.1"/>
    </source>
</evidence>
<feature type="region of interest" description="Disordered" evidence="1">
    <location>
        <begin position="1"/>
        <end position="25"/>
    </location>
</feature>
<dbReference type="STRING" id="97359.A0A550CWJ2"/>
<sequence length="285" mass="32766">MSSSTPPLPPKPAQRQPPFASLPTIKVFNPPQGIHSRKVDEWCFTVCTQTVNNRHRGRLPECNSVCLRRVFPFEVRRLMALHNSRGAMPPLPPEGQPEHIPWYLGGKRGKSASDGSDADYDEDDPPMGIPGQVIEPPKTWKEGWYLWSIGSLWAFFNHTHQMATTLENIEPNGQVKRRRVPTPARPVEVEYDNHTEQQLLIPLPPNTPPIIEPLKKFLAPTGHVLSIFKDSITEGHQVEFFRRVWEKAQTDEPWLLARNTFTRMYTRWKGNADGDENDDEQQRRR</sequence>
<name>A0A550CWJ2_9AGAR</name>
<dbReference type="Proteomes" id="UP000320762">
    <property type="component" value="Unassembled WGS sequence"/>
</dbReference>
<accession>A0A550CWJ2</accession>
<keyword evidence="3" id="KW-1185">Reference proteome</keyword>
<organism evidence="2 3">
    <name type="scientific">Schizophyllum amplum</name>
    <dbReference type="NCBI Taxonomy" id="97359"/>
    <lineage>
        <taxon>Eukaryota</taxon>
        <taxon>Fungi</taxon>
        <taxon>Dikarya</taxon>
        <taxon>Basidiomycota</taxon>
        <taxon>Agaricomycotina</taxon>
        <taxon>Agaricomycetes</taxon>
        <taxon>Agaricomycetidae</taxon>
        <taxon>Agaricales</taxon>
        <taxon>Schizophyllaceae</taxon>
        <taxon>Schizophyllum</taxon>
    </lineage>
</organism>